<dbReference type="EMBL" id="CP041695">
    <property type="protein sequence ID" value="QDP83768.1"/>
    <property type="molecule type" value="Genomic_DNA"/>
</dbReference>
<reference evidence="3 4" key="1">
    <citation type="submission" date="2019-07" db="EMBL/GenBank/DDBJ databases">
        <title>Complete Genome Sequence and Methylome Analysis of Nocardia otitidis-caviarum NEB252.</title>
        <authorList>
            <person name="Fomenkov A."/>
            <person name="Anton B.P."/>
            <person name="Vincze T."/>
            <person name="Roberts R.J."/>
        </authorList>
    </citation>
    <scope>NUCLEOTIDE SEQUENCE [LARGE SCALE GENOMIC DNA]</scope>
    <source>
        <strain evidence="3 4">NEB252</strain>
    </source>
</reference>
<evidence type="ECO:0000256" key="1">
    <source>
        <dbReference type="SAM" id="MobiDB-lite"/>
    </source>
</evidence>
<dbReference type="KEGG" id="nod:FOH10_25720"/>
<gene>
    <name evidence="3" type="ORF">FOH10_25720</name>
</gene>
<feature type="chain" id="PRO_5021761747" evidence="2">
    <location>
        <begin position="26"/>
        <end position="362"/>
    </location>
</feature>
<dbReference type="Proteomes" id="UP000317039">
    <property type="component" value="Chromosome"/>
</dbReference>
<feature type="compositionally biased region" description="Low complexity" evidence="1">
    <location>
        <begin position="84"/>
        <end position="116"/>
    </location>
</feature>
<sequence length="362" mass="36366">MKVSTSLTVAGAAVAATLMSTPANAVPNDPNASPTAPAQPGEGENPEVQPRTGGAPAPQPDNTRKPENRPTPSQPGVNPEQPVPQGETPGTQPGTTQPGTTEPGTQPGTTQPGTQTDPGAPAEPGAQTPQPSPSQPGVTTPRVAPLPVPGQQNPAEPAVNTPRQPGTTIPAQPEAQAPEADAEAVQPDEETPVDTLTSPETVQPRWEAPVVETAPAAPVVEMTGPHTEVGANVDGGALLPGFAANTHHFSNLDGYVGTVGYSTPGGYGEAGVSLEFIEANTIKVTGFVGGGGAEDRKVEFTVDTTQANAAKAAAEGWIRLQPGGSAALAALGEIGKLPQGELPAQTIEVGGATTQWGGSVQY</sequence>
<feature type="compositionally biased region" description="Low complexity" evidence="1">
    <location>
        <begin position="170"/>
        <end position="179"/>
    </location>
</feature>
<feature type="signal peptide" evidence="2">
    <location>
        <begin position="1"/>
        <end position="25"/>
    </location>
</feature>
<dbReference type="AlphaFoldDB" id="A0A516NXY1"/>
<feature type="region of interest" description="Disordered" evidence="1">
    <location>
        <begin position="22"/>
        <end position="203"/>
    </location>
</feature>
<feature type="compositionally biased region" description="Acidic residues" evidence="1">
    <location>
        <begin position="180"/>
        <end position="192"/>
    </location>
</feature>
<evidence type="ECO:0000313" key="4">
    <source>
        <dbReference type="Proteomes" id="UP000317039"/>
    </source>
</evidence>
<evidence type="ECO:0000256" key="2">
    <source>
        <dbReference type="SAM" id="SignalP"/>
    </source>
</evidence>
<organism evidence="3 4">
    <name type="scientific">Nocardia otitidiscaviarum</name>
    <dbReference type="NCBI Taxonomy" id="1823"/>
    <lineage>
        <taxon>Bacteria</taxon>
        <taxon>Bacillati</taxon>
        <taxon>Actinomycetota</taxon>
        <taxon>Actinomycetes</taxon>
        <taxon>Mycobacteriales</taxon>
        <taxon>Nocardiaceae</taxon>
        <taxon>Nocardia</taxon>
    </lineage>
</organism>
<keyword evidence="2" id="KW-0732">Signal</keyword>
<protein>
    <submittedName>
        <fullName evidence="3">Uncharacterized protein</fullName>
    </submittedName>
</protein>
<evidence type="ECO:0000313" key="3">
    <source>
        <dbReference type="EMBL" id="QDP83768.1"/>
    </source>
</evidence>
<proteinExistence type="predicted"/>
<name>A0A516NXY1_9NOCA</name>
<accession>A0A516NXY1</accession>